<reference evidence="1 2" key="1">
    <citation type="submission" date="2016-10" db="EMBL/GenBank/DDBJ databases">
        <title>Comparative genomics between deep and shallow subseafloor isolates.</title>
        <authorList>
            <person name="Ishii S."/>
            <person name="Miller J.R."/>
            <person name="Sutton G."/>
            <person name="Suzuki S."/>
            <person name="Methe B."/>
            <person name="Inagaki F."/>
            <person name="Imachi H."/>
        </authorList>
    </citation>
    <scope>NUCLEOTIDE SEQUENCE [LARGE SCALE GENOMIC DNA]</scope>
    <source>
        <strain evidence="1 2">A8p</strain>
    </source>
</reference>
<keyword evidence="2" id="KW-1185">Reference proteome</keyword>
<gene>
    <name evidence="1" type="ORF">BK009_11215</name>
</gene>
<dbReference type="GeneID" id="35127075"/>
<dbReference type="PANTHER" id="PTHR37954">
    <property type="entry name" value="BLL4979 PROTEIN"/>
    <property type="match status" value="1"/>
</dbReference>
<evidence type="ECO:0008006" key="3">
    <source>
        <dbReference type="Google" id="ProtNLM"/>
    </source>
</evidence>
<name>A0A2H4VSX7_9EURY</name>
<dbReference type="Proteomes" id="UP000232631">
    <property type="component" value="Chromosome"/>
</dbReference>
<protein>
    <recommendedName>
        <fullName evidence="3">DUF169 domain-containing protein</fullName>
    </recommendedName>
</protein>
<dbReference type="InterPro" id="IPR003748">
    <property type="entry name" value="DUF169"/>
</dbReference>
<sequence>MEETAKNLNEILDLNGLVGVTLIKNEDSIPKDIETLKDPLFYCVMLKKAASEKKSFYAPGEVHSCLRGKSVLGMGEIPEFEKTGKFYVNKSSVANSRSASHFVNSVPRVKDVKGTLIQPLEDAKDPDVVLAFPSNARNAQELMHATIFQSGGNIKAEFSAPYSFCGYTTARTYLEDVVSFAIPCGAAKKAVRGIGEKYTDEEMIVAIPGQMIQQVARNLTKLGSVKERMKSSNNE</sequence>
<dbReference type="PANTHER" id="PTHR37954:SF3">
    <property type="entry name" value="DUF169 DOMAIN-CONTAINING PROTEIN"/>
    <property type="match status" value="1"/>
</dbReference>
<proteinExistence type="predicted"/>
<evidence type="ECO:0000313" key="1">
    <source>
        <dbReference type="EMBL" id="AUB61186.1"/>
    </source>
</evidence>
<dbReference type="Pfam" id="PF02596">
    <property type="entry name" value="DUF169"/>
    <property type="match status" value="1"/>
</dbReference>
<dbReference type="RefSeq" id="WP_100909594.1">
    <property type="nucleotide sequence ID" value="NZ_CP017768.1"/>
</dbReference>
<organism evidence="1 2">
    <name type="scientific">Methanobacterium subterraneum</name>
    <dbReference type="NCBI Taxonomy" id="59277"/>
    <lineage>
        <taxon>Archaea</taxon>
        <taxon>Methanobacteriati</taxon>
        <taxon>Methanobacteriota</taxon>
        <taxon>Methanomada group</taxon>
        <taxon>Methanobacteria</taxon>
        <taxon>Methanobacteriales</taxon>
        <taxon>Methanobacteriaceae</taxon>
        <taxon>Methanobacterium</taxon>
    </lineage>
</organism>
<evidence type="ECO:0000313" key="2">
    <source>
        <dbReference type="Proteomes" id="UP000232631"/>
    </source>
</evidence>
<dbReference type="KEGG" id="msub:BK009_11215"/>
<dbReference type="EMBL" id="CP017768">
    <property type="protein sequence ID" value="AUB61186.1"/>
    <property type="molecule type" value="Genomic_DNA"/>
</dbReference>
<dbReference type="AlphaFoldDB" id="A0A2H4VSX7"/>
<accession>A0A2H4VSX7</accession>